<gene>
    <name evidence="3" type="ORF">I6G66_16360</name>
</gene>
<accession>A0A7T2RYZ4</accession>
<feature type="signal peptide" evidence="2">
    <location>
        <begin position="1"/>
        <end position="21"/>
    </location>
</feature>
<dbReference type="Gene3D" id="3.40.190.150">
    <property type="entry name" value="Bordetella uptake gene, domain 1"/>
    <property type="match status" value="1"/>
</dbReference>
<comment type="similarity">
    <text evidence="1">Belongs to the UPF0065 (bug) family.</text>
</comment>
<dbReference type="Gene3D" id="3.40.190.10">
    <property type="entry name" value="Periplasmic binding protein-like II"/>
    <property type="match status" value="1"/>
</dbReference>
<organism evidence="3 4">
    <name type="scientific">Delftia acidovorans</name>
    <name type="common">Pseudomonas acidovorans</name>
    <name type="synonym">Comamonas acidovorans</name>
    <dbReference type="NCBI Taxonomy" id="80866"/>
    <lineage>
        <taxon>Bacteria</taxon>
        <taxon>Pseudomonadati</taxon>
        <taxon>Pseudomonadota</taxon>
        <taxon>Betaproteobacteria</taxon>
        <taxon>Burkholderiales</taxon>
        <taxon>Comamonadaceae</taxon>
        <taxon>Delftia</taxon>
    </lineage>
</organism>
<dbReference type="PANTHER" id="PTHR42928">
    <property type="entry name" value="TRICARBOXYLATE-BINDING PROTEIN"/>
    <property type="match status" value="1"/>
</dbReference>
<dbReference type="RefSeq" id="WP_183020161.1">
    <property type="nucleotide sequence ID" value="NZ_CP065668.1"/>
</dbReference>
<dbReference type="Pfam" id="PF03401">
    <property type="entry name" value="TctC"/>
    <property type="match status" value="1"/>
</dbReference>
<name>A0A7T2RYZ4_DELAC</name>
<proteinExistence type="inferred from homology"/>
<keyword evidence="2" id="KW-0732">Signal</keyword>
<sequence length="329" mass="34588">MTRRRFGLSAGAGLLAPAAMAAAPDGPDGPSRYPRRPITLVVPSVAGNVNDAVARLLGQGLTERWGQPVVIDNRPGAGTTTGTKLVARAPADGHTALLTFTAHVQNPALYAQVGYDPIADFEAVSLVAKSSVILAVSADFPHRSLAPLVQAVAAEPDRYAYGSYGVGTTGHILGELLKRQARLKMAHTPYKGGVPLGNDLAAGHIPIGLIAVGTAMPLLQAGRIVPVAITGARRSTLLPQVPTFLELGYQGFEPDAWMGLLFPAGTPQAITAQLSREVSRLVQQPAIVQRLHGLNLEPVGSTPQAFAATLRADQAKWAQLVRELDIRLE</sequence>
<dbReference type="PIRSF" id="PIRSF017082">
    <property type="entry name" value="YflP"/>
    <property type="match status" value="1"/>
</dbReference>
<evidence type="ECO:0000313" key="3">
    <source>
        <dbReference type="EMBL" id="QPS05898.1"/>
    </source>
</evidence>
<reference evidence="3 4" key="1">
    <citation type="submission" date="2020-12" db="EMBL/GenBank/DDBJ databases">
        <title>FDA dAtabase for Regulatory Grade micrObial Sequences (FDA-ARGOS): Supporting development and validation of Infectious Disease Dx tests.</title>
        <authorList>
            <person name="Sproer C."/>
            <person name="Gronow S."/>
            <person name="Severitt S."/>
            <person name="Schroder I."/>
            <person name="Tallon L."/>
            <person name="Sadzewicz L."/>
            <person name="Zhao X."/>
            <person name="Boylan J."/>
            <person name="Ott S."/>
            <person name="Bowen H."/>
            <person name="Vavikolanu K."/>
            <person name="Mehta A."/>
            <person name="Aluvathingal J."/>
            <person name="Nadendla S."/>
            <person name="Lowell S."/>
            <person name="Myers T."/>
            <person name="Yan Y."/>
            <person name="Sichtig H."/>
        </authorList>
    </citation>
    <scope>NUCLEOTIDE SEQUENCE [LARGE SCALE GENOMIC DNA]</scope>
    <source>
        <strain evidence="3 4">FDAARGOS_909</strain>
    </source>
</reference>
<dbReference type="InterPro" id="IPR005064">
    <property type="entry name" value="BUG"/>
</dbReference>
<dbReference type="PANTHER" id="PTHR42928:SF5">
    <property type="entry name" value="BLR1237 PROTEIN"/>
    <property type="match status" value="1"/>
</dbReference>
<evidence type="ECO:0000256" key="1">
    <source>
        <dbReference type="ARBA" id="ARBA00006987"/>
    </source>
</evidence>
<dbReference type="InterPro" id="IPR042100">
    <property type="entry name" value="Bug_dom1"/>
</dbReference>
<dbReference type="AlphaFoldDB" id="A0A7T2RYZ4"/>
<evidence type="ECO:0000256" key="2">
    <source>
        <dbReference type="SAM" id="SignalP"/>
    </source>
</evidence>
<dbReference type="EMBL" id="CP065668">
    <property type="protein sequence ID" value="QPS05898.1"/>
    <property type="molecule type" value="Genomic_DNA"/>
</dbReference>
<evidence type="ECO:0000313" key="4">
    <source>
        <dbReference type="Proteomes" id="UP000594778"/>
    </source>
</evidence>
<protein>
    <submittedName>
        <fullName evidence="3">Tripartite tricarboxylate transporter substrate binding protein</fullName>
    </submittedName>
</protein>
<feature type="chain" id="PRO_5032657619" evidence="2">
    <location>
        <begin position="22"/>
        <end position="329"/>
    </location>
</feature>
<dbReference type="CDD" id="cd13578">
    <property type="entry name" value="PBP2_Bug27"/>
    <property type="match status" value="1"/>
</dbReference>
<dbReference type="Proteomes" id="UP000594778">
    <property type="component" value="Chromosome"/>
</dbReference>